<keyword evidence="3" id="KW-1133">Transmembrane helix</keyword>
<dbReference type="EMBL" id="JACMSC010000019">
    <property type="protein sequence ID" value="KAG6474702.1"/>
    <property type="molecule type" value="Genomic_DNA"/>
</dbReference>
<proteinExistence type="predicted"/>
<evidence type="ECO:0008006" key="7">
    <source>
        <dbReference type="Google" id="ProtNLM"/>
    </source>
</evidence>
<dbReference type="AlphaFoldDB" id="A0A8J5C8A2"/>
<reference evidence="5 6" key="1">
    <citation type="submission" date="2020-08" db="EMBL/GenBank/DDBJ databases">
        <title>Plant Genome Project.</title>
        <authorList>
            <person name="Zhang R.-G."/>
        </authorList>
    </citation>
    <scope>NUCLEOTIDE SEQUENCE [LARGE SCALE GENOMIC DNA]</scope>
    <source>
        <tissue evidence="5">Rhizome</tissue>
    </source>
</reference>
<dbReference type="Gene3D" id="1.20.1560.10">
    <property type="entry name" value="ABC transporter type 1, transmembrane domain"/>
    <property type="match status" value="1"/>
</dbReference>
<evidence type="ECO:0000313" key="5">
    <source>
        <dbReference type="EMBL" id="KAG6474702.1"/>
    </source>
</evidence>
<dbReference type="InterPro" id="IPR039421">
    <property type="entry name" value="Type_1_exporter"/>
</dbReference>
<evidence type="ECO:0000256" key="1">
    <source>
        <dbReference type="ARBA" id="ARBA00004141"/>
    </source>
</evidence>
<evidence type="ECO:0000256" key="2">
    <source>
        <dbReference type="ARBA" id="ARBA00022692"/>
    </source>
</evidence>
<sequence length="166" mass="18737">MEVIRRVPKIDSGSSNGEALENLSGDMEFRNVEFAYPSRPDNYIFRTSTSMCQQGGLWRWWEAAEDLTILSKYKPISSIELKYSMIGLVSQEPALFAISIKEYILFGKEDATMEEVVAAAMATDAIVSSRYFLRHTTRRAVLKSPKILLLDEATSALDSESERIVQ</sequence>
<keyword evidence="6" id="KW-1185">Reference proteome</keyword>
<dbReference type="GO" id="GO:0042626">
    <property type="term" value="F:ATPase-coupled transmembrane transporter activity"/>
    <property type="evidence" value="ECO:0007669"/>
    <property type="project" value="TreeGrafter"/>
</dbReference>
<dbReference type="SUPFAM" id="SSF52540">
    <property type="entry name" value="P-loop containing nucleoside triphosphate hydrolases"/>
    <property type="match status" value="1"/>
</dbReference>
<keyword evidence="4" id="KW-0472">Membrane</keyword>
<dbReference type="PANTHER" id="PTHR24222:SF79">
    <property type="entry name" value="ATP BINDING CASSETTE SUBFAMILY B"/>
    <property type="match status" value="1"/>
</dbReference>
<gene>
    <name evidence="5" type="ORF">ZIOFF_068640</name>
</gene>
<dbReference type="GO" id="GO:0005886">
    <property type="term" value="C:plasma membrane"/>
    <property type="evidence" value="ECO:0007669"/>
    <property type="project" value="TreeGrafter"/>
</dbReference>
<dbReference type="Proteomes" id="UP000734854">
    <property type="component" value="Unassembled WGS sequence"/>
</dbReference>
<name>A0A8J5C8A2_ZINOF</name>
<accession>A0A8J5C8A2</accession>
<evidence type="ECO:0000256" key="3">
    <source>
        <dbReference type="ARBA" id="ARBA00022989"/>
    </source>
</evidence>
<dbReference type="GO" id="GO:0005524">
    <property type="term" value="F:ATP binding"/>
    <property type="evidence" value="ECO:0007669"/>
    <property type="project" value="InterPro"/>
</dbReference>
<dbReference type="InterPro" id="IPR027417">
    <property type="entry name" value="P-loop_NTPase"/>
</dbReference>
<keyword evidence="2" id="KW-0812">Transmembrane</keyword>
<evidence type="ECO:0000256" key="4">
    <source>
        <dbReference type="ARBA" id="ARBA00023136"/>
    </source>
</evidence>
<comment type="subcellular location">
    <subcellularLocation>
        <location evidence="1">Membrane</location>
        <topology evidence="1">Multi-pass membrane protein</topology>
    </subcellularLocation>
</comment>
<comment type="caution">
    <text evidence="5">The sequence shown here is derived from an EMBL/GenBank/DDBJ whole genome shotgun (WGS) entry which is preliminary data.</text>
</comment>
<protein>
    <recommendedName>
        <fullName evidence="7">ABC transporter domain-containing protein</fullName>
    </recommendedName>
</protein>
<dbReference type="InterPro" id="IPR036640">
    <property type="entry name" value="ABC1_TM_sf"/>
</dbReference>
<dbReference type="Gene3D" id="3.40.50.300">
    <property type="entry name" value="P-loop containing nucleotide triphosphate hydrolases"/>
    <property type="match status" value="3"/>
</dbReference>
<dbReference type="PANTHER" id="PTHR24222">
    <property type="entry name" value="ABC TRANSPORTER B FAMILY"/>
    <property type="match status" value="1"/>
</dbReference>
<organism evidence="5 6">
    <name type="scientific">Zingiber officinale</name>
    <name type="common">Ginger</name>
    <name type="synonym">Amomum zingiber</name>
    <dbReference type="NCBI Taxonomy" id="94328"/>
    <lineage>
        <taxon>Eukaryota</taxon>
        <taxon>Viridiplantae</taxon>
        <taxon>Streptophyta</taxon>
        <taxon>Embryophyta</taxon>
        <taxon>Tracheophyta</taxon>
        <taxon>Spermatophyta</taxon>
        <taxon>Magnoliopsida</taxon>
        <taxon>Liliopsida</taxon>
        <taxon>Zingiberales</taxon>
        <taxon>Zingiberaceae</taxon>
        <taxon>Zingiber</taxon>
    </lineage>
</organism>
<evidence type="ECO:0000313" key="6">
    <source>
        <dbReference type="Proteomes" id="UP000734854"/>
    </source>
</evidence>